<feature type="active site" evidence="13">
    <location>
        <position position="409"/>
    </location>
</feature>
<keyword evidence="8 14" id="KW-0063">Aspartyl esterase</keyword>
<dbReference type="FunFam" id="2.160.20.10:FF:000001">
    <property type="entry name" value="Pectinesterase"/>
    <property type="match status" value="1"/>
</dbReference>
<protein>
    <recommendedName>
        <fullName evidence="5 14">Pectinesterase</fullName>
        <ecNumber evidence="5 14">3.1.1.11</ecNumber>
    </recommendedName>
</protein>
<dbReference type="InterPro" id="IPR033131">
    <property type="entry name" value="Pectinesterase_Asp_AS"/>
</dbReference>
<evidence type="ECO:0000256" key="8">
    <source>
        <dbReference type="ARBA" id="ARBA00023085"/>
    </source>
</evidence>
<organism evidence="16 17">
    <name type="scientific">Cicer arietinum</name>
    <name type="common">Chickpea</name>
    <name type="synonym">Garbanzo</name>
    <dbReference type="NCBI Taxonomy" id="3827"/>
    <lineage>
        <taxon>Eukaryota</taxon>
        <taxon>Viridiplantae</taxon>
        <taxon>Streptophyta</taxon>
        <taxon>Embryophyta</taxon>
        <taxon>Tracheophyta</taxon>
        <taxon>Spermatophyta</taxon>
        <taxon>Magnoliopsida</taxon>
        <taxon>eudicotyledons</taxon>
        <taxon>Gunneridae</taxon>
        <taxon>Pentapetalae</taxon>
        <taxon>rosids</taxon>
        <taxon>fabids</taxon>
        <taxon>Fabales</taxon>
        <taxon>Fabaceae</taxon>
        <taxon>Papilionoideae</taxon>
        <taxon>50 kb inversion clade</taxon>
        <taxon>NPAAA clade</taxon>
        <taxon>Hologalegina</taxon>
        <taxon>IRL clade</taxon>
        <taxon>Cicereae</taxon>
        <taxon>Cicer</taxon>
    </lineage>
</organism>
<dbReference type="GeneID" id="101491226"/>
<dbReference type="InterPro" id="IPR011050">
    <property type="entry name" value="Pectin_lyase_fold/virulence"/>
</dbReference>
<evidence type="ECO:0000256" key="10">
    <source>
        <dbReference type="ARBA" id="ARBA00023180"/>
    </source>
</evidence>
<dbReference type="Pfam" id="PF01095">
    <property type="entry name" value="Pectinesterase"/>
    <property type="match status" value="1"/>
</dbReference>
<evidence type="ECO:0000256" key="12">
    <source>
        <dbReference type="ARBA" id="ARBA00057335"/>
    </source>
</evidence>
<dbReference type="EC" id="3.1.1.11" evidence="5 14"/>
<dbReference type="FunFam" id="1.20.140.40:FF:000001">
    <property type="entry name" value="Pectinesterase"/>
    <property type="match status" value="1"/>
</dbReference>
<dbReference type="PaxDb" id="3827-XP_004495868.1"/>
<evidence type="ECO:0000256" key="11">
    <source>
        <dbReference type="ARBA" id="ARBA00047928"/>
    </source>
</evidence>
<evidence type="ECO:0000259" key="15">
    <source>
        <dbReference type="SMART" id="SM00856"/>
    </source>
</evidence>
<dbReference type="GO" id="GO:0042545">
    <property type="term" value="P:cell wall modification"/>
    <property type="evidence" value="ECO:0007669"/>
    <property type="project" value="UniProtKB-UniRule"/>
</dbReference>
<accession>A0A1S2XYE6</accession>
<evidence type="ECO:0000256" key="6">
    <source>
        <dbReference type="ARBA" id="ARBA00022512"/>
    </source>
</evidence>
<dbReference type="GO" id="GO:0030599">
    <property type="term" value="F:pectinesterase activity"/>
    <property type="evidence" value="ECO:0007669"/>
    <property type="project" value="UniProtKB-UniRule"/>
</dbReference>
<dbReference type="Proteomes" id="UP000087171">
    <property type="component" value="Chromosome Ca4"/>
</dbReference>
<dbReference type="PROSITE" id="PS00503">
    <property type="entry name" value="PECTINESTERASE_2"/>
    <property type="match status" value="1"/>
</dbReference>
<dbReference type="InterPro" id="IPR006501">
    <property type="entry name" value="Pectinesterase_inhib_dom"/>
</dbReference>
<reference evidence="17" key="2">
    <citation type="submission" date="2025-08" db="UniProtKB">
        <authorList>
            <consortium name="RefSeq"/>
        </authorList>
    </citation>
    <scope>IDENTIFICATION</scope>
    <source>
        <tissue evidence="17">Etiolated seedlings</tissue>
    </source>
</reference>
<evidence type="ECO:0000256" key="14">
    <source>
        <dbReference type="RuleBase" id="RU000589"/>
    </source>
</evidence>
<dbReference type="InterPro" id="IPR000070">
    <property type="entry name" value="Pectinesterase_cat"/>
</dbReference>
<sequence>MERKVIVSAVSVILVVGVALGVVALVRTSGPSGETVVPSDGTNNNNDLSAHNKAVTAVCQNSDDHKFCVDTLSAVNTSDPKDYIKSVVKNTMDNVIKAFNMSDRLTVENSKNISSTKMALDDCKDLLEFAIDELQASNIMVNDNDIHNVNDRASELKNWLGAVIAYQQSCLDGFDTDGEKKIQEQLQTDSLDYVGKLTALALDVVSEISKVLIAFNLDLKVNPASRRLLEVDHDGYPTWMTAADRRLLADMDTGRTPKPNVVVAKDGSGQFNTVLDAINSYPKDHEGRYVIYVKAGTYDEYITVDKKKKRILMFGDGPTKTIITGSKNYVDGWKTMRTATFSTVAEDFVAKSMAFENTAGASKHQAVALRVQGDRSVFFDCAIRGYQDTLYAHAHRQFYRNCEISGTIDFIFGYSTTLIQSSKILVRKPGPNQQTIVVADGTDQKNMPTGVVIQNCEIMPDASLEADRLTVRSYLARPWKAYSRAIFMENTIGDLIQPDGYLPWSGTQFLDTCFFAEYANTGLGANSSARVKWGHGVLTKEEAIKYTADQWLQGGVWLPATGVPFELGFTK</sequence>
<comment type="similarity">
    <text evidence="4">In the C-terminal section; belongs to the pectinesterase family.</text>
</comment>
<dbReference type="GO" id="GO:0004857">
    <property type="term" value="F:enzyme inhibitor activity"/>
    <property type="evidence" value="ECO:0007669"/>
    <property type="project" value="InterPro"/>
</dbReference>
<comment type="similarity">
    <text evidence="3">In the N-terminal section; belongs to the PMEI family.</text>
</comment>
<evidence type="ECO:0000256" key="5">
    <source>
        <dbReference type="ARBA" id="ARBA00013229"/>
    </source>
</evidence>
<evidence type="ECO:0000256" key="13">
    <source>
        <dbReference type="PROSITE-ProRule" id="PRU10040"/>
    </source>
</evidence>
<comment type="subcellular location">
    <subcellularLocation>
        <location evidence="1">Secreted</location>
        <location evidence="1">Cell wall</location>
    </subcellularLocation>
</comment>
<name>A0A1S2XYE6_CICAR</name>
<dbReference type="InterPro" id="IPR035513">
    <property type="entry name" value="Invertase/methylesterase_inhib"/>
</dbReference>
<keyword evidence="16" id="KW-1185">Reference proteome</keyword>
<dbReference type="SUPFAM" id="SSF51126">
    <property type="entry name" value="Pectin lyase-like"/>
    <property type="match status" value="1"/>
</dbReference>
<dbReference type="Gene3D" id="1.20.140.40">
    <property type="entry name" value="Invertase/pectin methylesterase inhibitor family protein"/>
    <property type="match status" value="1"/>
</dbReference>
<evidence type="ECO:0000256" key="3">
    <source>
        <dbReference type="ARBA" id="ARBA00006027"/>
    </source>
</evidence>
<dbReference type="GO" id="GO:0045490">
    <property type="term" value="P:pectin catabolic process"/>
    <property type="evidence" value="ECO:0007669"/>
    <property type="project" value="UniProtKB-UniRule"/>
</dbReference>
<dbReference type="CDD" id="cd15798">
    <property type="entry name" value="PMEI-like_3"/>
    <property type="match status" value="1"/>
</dbReference>
<evidence type="ECO:0000256" key="7">
    <source>
        <dbReference type="ARBA" id="ARBA00022801"/>
    </source>
</evidence>
<keyword evidence="6" id="KW-0134">Cell wall</keyword>
<dbReference type="AlphaFoldDB" id="A0A1S2XYE6"/>
<keyword evidence="10" id="KW-0325">Glycoprotein</keyword>
<evidence type="ECO:0000313" key="16">
    <source>
        <dbReference type="Proteomes" id="UP000087171"/>
    </source>
</evidence>
<dbReference type="eggNOG" id="ENOG502QQVX">
    <property type="taxonomic scope" value="Eukaryota"/>
</dbReference>
<dbReference type="PANTHER" id="PTHR31707">
    <property type="entry name" value="PECTINESTERASE"/>
    <property type="match status" value="1"/>
</dbReference>
<dbReference type="UniPathway" id="UPA00545">
    <property type="reaction ID" value="UER00823"/>
</dbReference>
<dbReference type="NCBIfam" id="TIGR01614">
    <property type="entry name" value="PME_inhib"/>
    <property type="match status" value="1"/>
</dbReference>
<keyword evidence="9" id="KW-1015">Disulfide bond</keyword>
<comment type="pathway">
    <text evidence="2 14">Glycan metabolism; pectin degradation; 2-dehydro-3-deoxy-D-gluconate from pectin: step 1/5.</text>
</comment>
<comment type="catalytic activity">
    <reaction evidence="11 14">
        <text>[(1-&gt;4)-alpha-D-galacturonosyl methyl ester](n) + n H2O = [(1-&gt;4)-alpha-D-galacturonosyl](n) + n methanol + n H(+)</text>
        <dbReference type="Rhea" id="RHEA:22380"/>
        <dbReference type="Rhea" id="RHEA-COMP:14570"/>
        <dbReference type="Rhea" id="RHEA-COMP:14573"/>
        <dbReference type="ChEBI" id="CHEBI:15377"/>
        <dbReference type="ChEBI" id="CHEBI:15378"/>
        <dbReference type="ChEBI" id="CHEBI:17790"/>
        <dbReference type="ChEBI" id="CHEBI:140522"/>
        <dbReference type="ChEBI" id="CHEBI:140523"/>
        <dbReference type="EC" id="3.1.1.11"/>
    </reaction>
</comment>
<evidence type="ECO:0000256" key="4">
    <source>
        <dbReference type="ARBA" id="ARBA00007786"/>
    </source>
</evidence>
<dbReference type="KEGG" id="cam:101491226"/>
<dbReference type="InterPro" id="IPR012334">
    <property type="entry name" value="Pectin_lyas_fold"/>
</dbReference>
<evidence type="ECO:0000256" key="9">
    <source>
        <dbReference type="ARBA" id="ARBA00023157"/>
    </source>
</evidence>
<dbReference type="SUPFAM" id="SSF101148">
    <property type="entry name" value="Plant invertase/pectin methylesterase inhibitor"/>
    <property type="match status" value="1"/>
</dbReference>
<dbReference type="Pfam" id="PF04043">
    <property type="entry name" value="PMEI"/>
    <property type="match status" value="1"/>
</dbReference>
<evidence type="ECO:0000313" key="17">
    <source>
        <dbReference type="RefSeq" id="XP_004495868.1"/>
    </source>
</evidence>
<dbReference type="STRING" id="3827.A0A1S2XYE6"/>
<feature type="domain" description="Pectinesterase inhibitor" evidence="15">
    <location>
        <begin position="50"/>
        <end position="204"/>
    </location>
</feature>
<dbReference type="RefSeq" id="XP_004495868.1">
    <property type="nucleotide sequence ID" value="XM_004495811.3"/>
</dbReference>
<keyword evidence="6" id="KW-0964">Secreted</keyword>
<keyword evidence="7 14" id="KW-0378">Hydrolase</keyword>
<proteinExistence type="inferred from homology"/>
<evidence type="ECO:0000256" key="2">
    <source>
        <dbReference type="ARBA" id="ARBA00005184"/>
    </source>
</evidence>
<dbReference type="Gene3D" id="2.160.20.10">
    <property type="entry name" value="Single-stranded right-handed beta-helix, Pectin lyase-like"/>
    <property type="match status" value="1"/>
</dbReference>
<evidence type="ECO:0000256" key="1">
    <source>
        <dbReference type="ARBA" id="ARBA00004191"/>
    </source>
</evidence>
<dbReference type="OrthoDB" id="2019149at2759"/>
<gene>
    <name evidence="17" type="primary">LOC101491226</name>
</gene>
<comment type="function">
    <text evidence="12">Acts in the modification of cell walls via demethylesterification of cell wall pectin.</text>
</comment>
<reference evidence="16" key="1">
    <citation type="journal article" date="2013" name="Nat. Biotechnol.">
        <title>Draft genome sequence of chickpea (Cicer arietinum) provides a resource for trait improvement.</title>
        <authorList>
            <person name="Varshney R.K."/>
            <person name="Song C."/>
            <person name="Saxena R.K."/>
            <person name="Azam S."/>
            <person name="Yu S."/>
            <person name="Sharpe A.G."/>
            <person name="Cannon S."/>
            <person name="Baek J."/>
            <person name="Rosen B.D."/>
            <person name="Tar'an B."/>
            <person name="Millan T."/>
            <person name="Zhang X."/>
            <person name="Ramsay L.D."/>
            <person name="Iwata A."/>
            <person name="Wang Y."/>
            <person name="Nelson W."/>
            <person name="Farmer A.D."/>
            <person name="Gaur P.M."/>
            <person name="Soderlund C."/>
            <person name="Penmetsa R.V."/>
            <person name="Xu C."/>
            <person name="Bharti A.K."/>
            <person name="He W."/>
            <person name="Winter P."/>
            <person name="Zhao S."/>
            <person name="Hane J.K."/>
            <person name="Carrasquilla-Garcia N."/>
            <person name="Condie J.A."/>
            <person name="Upadhyaya H.D."/>
            <person name="Luo M.C."/>
            <person name="Thudi M."/>
            <person name="Gowda C.L."/>
            <person name="Singh N.P."/>
            <person name="Lichtenzveig J."/>
            <person name="Gali K.K."/>
            <person name="Rubio J."/>
            <person name="Nadarajan N."/>
            <person name="Dolezel J."/>
            <person name="Bansal K.C."/>
            <person name="Xu X."/>
            <person name="Edwards D."/>
            <person name="Zhang G."/>
            <person name="Kahl G."/>
            <person name="Gil J."/>
            <person name="Singh K.B."/>
            <person name="Datta S.K."/>
            <person name="Jackson S.A."/>
            <person name="Wang J."/>
            <person name="Cook D.R."/>
        </authorList>
    </citation>
    <scope>NUCLEOTIDE SEQUENCE [LARGE SCALE GENOMIC DNA]</scope>
    <source>
        <strain evidence="16">cv. CDC Frontier</strain>
    </source>
</reference>
<dbReference type="SMART" id="SM00856">
    <property type="entry name" value="PMEI"/>
    <property type="match status" value="1"/>
</dbReference>